<evidence type="ECO:0000313" key="2">
    <source>
        <dbReference type="EMBL" id="MEE6716554.1"/>
    </source>
</evidence>
<sequence length="198" mass="22868">MMRIINSRLYQGLIPVTNYMILAAFSMIGLVTVFLAYPIMSASVTTAIRIYGRGNEVITKKYWMELKRHFWAKFVVGLFVSTSSILFYFIFTDTIKSVIMPIRVSLAVSLVLFVAFVFFMILEEFSMRHNYQIKKFFSNAVLDLVTDFPYTLVFAFLVAIIVVLAMLIPLSTYFTLLFLNLIIAAMYHHGLQNKLSRF</sequence>
<keyword evidence="1" id="KW-0472">Membrane</keyword>
<comment type="caution">
    <text evidence="2">The sequence shown here is derived from an EMBL/GenBank/DDBJ whole genome shotgun (WGS) entry which is preliminary data.</text>
</comment>
<gene>
    <name evidence="2" type="ORF">PS435_11850</name>
</gene>
<protein>
    <recommendedName>
        <fullName evidence="4">DUF624 domain-containing protein</fullName>
    </recommendedName>
</protein>
<dbReference type="EMBL" id="JAQSGK010000038">
    <property type="protein sequence ID" value="MEE6716554.1"/>
    <property type="molecule type" value="Genomic_DNA"/>
</dbReference>
<keyword evidence="1" id="KW-0812">Transmembrane</keyword>
<feature type="transmembrane region" description="Helical" evidence="1">
    <location>
        <begin position="144"/>
        <end position="167"/>
    </location>
</feature>
<keyword evidence="1" id="KW-1133">Transmembrane helix</keyword>
<reference evidence="2 3" key="1">
    <citation type="submission" date="2023-02" db="EMBL/GenBank/DDBJ databases">
        <title>The predominant lactic acid bacteria and yeasts involved in the spontaneous fermentation of millet during the production of the traditional porridge Hausa koko in Ghana.</title>
        <authorList>
            <person name="Atter A."/>
            <person name="Diaz M."/>
        </authorList>
    </citation>
    <scope>NUCLEOTIDE SEQUENCE [LARGE SCALE GENOMIC DNA]</scope>
    <source>
        <strain evidence="2 3">FI11640</strain>
    </source>
</reference>
<feature type="transmembrane region" description="Helical" evidence="1">
    <location>
        <begin position="20"/>
        <end position="40"/>
    </location>
</feature>
<accession>A0ABU7T1R2</accession>
<dbReference type="Proteomes" id="UP001330016">
    <property type="component" value="Unassembled WGS sequence"/>
</dbReference>
<evidence type="ECO:0008006" key="4">
    <source>
        <dbReference type="Google" id="ProtNLM"/>
    </source>
</evidence>
<organism evidence="2 3">
    <name type="scientific">Schleiferilactobacillus harbinensis</name>
    <dbReference type="NCBI Taxonomy" id="304207"/>
    <lineage>
        <taxon>Bacteria</taxon>
        <taxon>Bacillati</taxon>
        <taxon>Bacillota</taxon>
        <taxon>Bacilli</taxon>
        <taxon>Lactobacillales</taxon>
        <taxon>Lactobacillaceae</taxon>
        <taxon>Schleiferilactobacillus</taxon>
    </lineage>
</organism>
<keyword evidence="3" id="KW-1185">Reference proteome</keyword>
<evidence type="ECO:0000313" key="3">
    <source>
        <dbReference type="Proteomes" id="UP001330016"/>
    </source>
</evidence>
<evidence type="ECO:0000256" key="1">
    <source>
        <dbReference type="SAM" id="Phobius"/>
    </source>
</evidence>
<dbReference type="RefSeq" id="WP_331244177.1">
    <property type="nucleotide sequence ID" value="NZ_JAQSGJ010000038.1"/>
</dbReference>
<name>A0ABU7T1R2_9LACO</name>
<feature type="transmembrane region" description="Helical" evidence="1">
    <location>
        <begin position="70"/>
        <end position="90"/>
    </location>
</feature>
<proteinExistence type="predicted"/>
<feature type="transmembrane region" description="Helical" evidence="1">
    <location>
        <begin position="102"/>
        <end position="123"/>
    </location>
</feature>